<evidence type="ECO:0000313" key="2">
    <source>
        <dbReference type="WBParaSite" id="sdigi.contig78.g3790.t1"/>
    </source>
</evidence>
<sequence>MDKNSYAELMYIWGIDRMDAKRGFRWRVIFSRNYRRGSVTFQDLSLAIYRVPQDKCTDEMKYTAELAERMANFVLEDDCNEQ</sequence>
<keyword evidence="1" id="KW-1185">Reference proteome</keyword>
<proteinExistence type="predicted"/>
<name>A0A915Q283_9BILA</name>
<reference evidence="2" key="1">
    <citation type="submission" date="2022-11" db="UniProtKB">
        <authorList>
            <consortium name="WormBaseParasite"/>
        </authorList>
    </citation>
    <scope>IDENTIFICATION</scope>
</reference>
<evidence type="ECO:0000313" key="1">
    <source>
        <dbReference type="Proteomes" id="UP000887581"/>
    </source>
</evidence>
<dbReference type="AlphaFoldDB" id="A0A915Q283"/>
<dbReference type="WBParaSite" id="sdigi.contig78.g3790.t1">
    <property type="protein sequence ID" value="sdigi.contig78.g3790.t1"/>
    <property type="gene ID" value="sdigi.contig78.g3790"/>
</dbReference>
<protein>
    <submittedName>
        <fullName evidence="2">Uncharacterized protein</fullName>
    </submittedName>
</protein>
<accession>A0A915Q283</accession>
<dbReference type="Proteomes" id="UP000887581">
    <property type="component" value="Unplaced"/>
</dbReference>
<organism evidence="1 2">
    <name type="scientific">Setaria digitata</name>
    <dbReference type="NCBI Taxonomy" id="48799"/>
    <lineage>
        <taxon>Eukaryota</taxon>
        <taxon>Metazoa</taxon>
        <taxon>Ecdysozoa</taxon>
        <taxon>Nematoda</taxon>
        <taxon>Chromadorea</taxon>
        <taxon>Rhabditida</taxon>
        <taxon>Spirurina</taxon>
        <taxon>Spiruromorpha</taxon>
        <taxon>Filarioidea</taxon>
        <taxon>Setariidae</taxon>
        <taxon>Setaria</taxon>
    </lineage>
</organism>